<keyword evidence="2" id="KW-1185">Reference proteome</keyword>
<dbReference type="KEGG" id="mehf:MmiHf6_01490"/>
<name>A0AA96V7C1_9EURY</name>
<reference evidence="1 2" key="1">
    <citation type="submission" date="2023-07" db="EMBL/GenBank/DDBJ databases">
        <title>Closed genoem sequence of Methanomicrococcus sp. Hf6.</title>
        <authorList>
            <person name="Poehlein A."/>
            <person name="Protasov E."/>
            <person name="Platt K."/>
            <person name="Reeh H."/>
            <person name="Daniel R."/>
            <person name="Brune A."/>
        </authorList>
    </citation>
    <scope>NUCLEOTIDE SEQUENCE [LARGE SCALE GENOMIC DNA]</scope>
    <source>
        <strain evidence="1 2">Hf6</strain>
    </source>
</reference>
<dbReference type="EMBL" id="CP131059">
    <property type="protein sequence ID" value="WNY22861.1"/>
    <property type="molecule type" value="Genomic_DNA"/>
</dbReference>
<organism evidence="1 2">
    <name type="scientific">Methanimicrococcus hongohii</name>
    <dbReference type="NCBI Taxonomy" id="3028295"/>
    <lineage>
        <taxon>Archaea</taxon>
        <taxon>Methanobacteriati</taxon>
        <taxon>Methanobacteriota</taxon>
        <taxon>Stenosarchaea group</taxon>
        <taxon>Methanomicrobia</taxon>
        <taxon>Methanosarcinales</taxon>
        <taxon>Methanosarcinaceae</taxon>
        <taxon>Methanimicrococcus</taxon>
    </lineage>
</organism>
<dbReference type="Proteomes" id="UP001302978">
    <property type="component" value="Chromosome"/>
</dbReference>
<dbReference type="RefSeq" id="WP_316557830.1">
    <property type="nucleotide sequence ID" value="NZ_CP131059.1"/>
</dbReference>
<evidence type="ECO:0000313" key="2">
    <source>
        <dbReference type="Proteomes" id="UP001302978"/>
    </source>
</evidence>
<accession>A0AA96V7C1</accession>
<protein>
    <submittedName>
        <fullName evidence="1">Uncharacterized protein</fullName>
    </submittedName>
</protein>
<evidence type="ECO:0000313" key="1">
    <source>
        <dbReference type="EMBL" id="WNY22861.1"/>
    </source>
</evidence>
<sequence>MKASHFLIFFAVLSVLLIASATFHYSVAPQTSVHFTGVGIHFTNENATAEIDYEIGFLTQMYVFFFGSRNLDPYLDELLYDFEEYRITSVHGTRATVELINVSRFQGTYYLHETRMLGSEVDRLTLYFPDNKTMTFDNATETQNVFY</sequence>
<dbReference type="AlphaFoldDB" id="A0AA96V7C1"/>
<proteinExistence type="predicted"/>
<gene>
    <name evidence="1" type="ORF">MmiHf6_01490</name>
</gene>
<dbReference type="GeneID" id="85194585"/>